<dbReference type="InterPro" id="IPR005064">
    <property type="entry name" value="BUG"/>
</dbReference>
<dbReference type="PIRSF" id="PIRSF017082">
    <property type="entry name" value="YflP"/>
    <property type="match status" value="1"/>
</dbReference>
<feature type="compositionally biased region" description="Low complexity" evidence="2">
    <location>
        <begin position="9"/>
        <end position="27"/>
    </location>
</feature>
<organism evidence="3 4">
    <name type="scientific">Paracidovorax cattleyae</name>
    <dbReference type="NCBI Taxonomy" id="80868"/>
    <lineage>
        <taxon>Bacteria</taxon>
        <taxon>Pseudomonadati</taxon>
        <taxon>Pseudomonadota</taxon>
        <taxon>Betaproteobacteria</taxon>
        <taxon>Burkholderiales</taxon>
        <taxon>Comamonadaceae</taxon>
        <taxon>Paracidovorax</taxon>
    </lineage>
</organism>
<dbReference type="Proteomes" id="UP000199317">
    <property type="component" value="Unassembled WGS sequence"/>
</dbReference>
<dbReference type="CDD" id="cd13578">
    <property type="entry name" value="PBP2_Bug27"/>
    <property type="match status" value="1"/>
</dbReference>
<gene>
    <name evidence="3" type="ORF">SAMN04489708_1019</name>
</gene>
<evidence type="ECO:0000256" key="2">
    <source>
        <dbReference type="SAM" id="MobiDB-lite"/>
    </source>
</evidence>
<sequence length="355" mass="36017">MPNPHPQTAAPSRCRPDAAPAAPAAGPAGAMTRRAAAAWGAAALAAAWSGLRPARAQGHPDRPLRVILPLSAGSGADGAIRAISASLAKALGQPVVIENLPGAGGITGTAQIVRAPKDGSVIGVVSNNHVVNPSVYRNIPFDSLADIVPITILGATPFVLVAHPAVPAANVRELIAYAKAKPGVLNYGSSGNGTILHLGAAMFVDRAGLDIRHIPYKGMGPLMNDVIGGQVQLAVVAAAPAAPHIQSGALRALGVTTAARVPTLPGVPTIAEQGLPGFALDGWIAPVGPAGLPKVEIARLYGGFQAAMDMPAARDALVAQGYEIKLTPPEQTAAFFRSEAARMAQVVKNAHLTMD</sequence>
<keyword evidence="4" id="KW-1185">Reference proteome</keyword>
<dbReference type="InterPro" id="IPR042100">
    <property type="entry name" value="Bug_dom1"/>
</dbReference>
<keyword evidence="3" id="KW-0675">Receptor</keyword>
<dbReference type="AlphaFoldDB" id="A0A1H0JXU1"/>
<dbReference type="PANTHER" id="PTHR42928">
    <property type="entry name" value="TRICARBOXYLATE-BINDING PROTEIN"/>
    <property type="match status" value="1"/>
</dbReference>
<dbReference type="Pfam" id="PF03401">
    <property type="entry name" value="TctC"/>
    <property type="match status" value="1"/>
</dbReference>
<protein>
    <submittedName>
        <fullName evidence="3">Tripartite-type tricarboxylate transporter, receptor component TctC</fullName>
    </submittedName>
</protein>
<accession>A0A1H0JXU1</accession>
<reference evidence="4" key="1">
    <citation type="submission" date="2016-10" db="EMBL/GenBank/DDBJ databases">
        <authorList>
            <person name="Varghese N."/>
            <person name="Submissions S."/>
        </authorList>
    </citation>
    <scope>NUCLEOTIDE SEQUENCE [LARGE SCALE GENOMIC DNA]</scope>
    <source>
        <strain evidence="4">DSM 17101</strain>
    </source>
</reference>
<name>A0A1H0JXU1_9BURK</name>
<evidence type="ECO:0000313" key="4">
    <source>
        <dbReference type="Proteomes" id="UP000199317"/>
    </source>
</evidence>
<evidence type="ECO:0000256" key="1">
    <source>
        <dbReference type="ARBA" id="ARBA00006987"/>
    </source>
</evidence>
<dbReference type="PANTHER" id="PTHR42928:SF5">
    <property type="entry name" value="BLR1237 PROTEIN"/>
    <property type="match status" value="1"/>
</dbReference>
<dbReference type="Gene3D" id="3.40.190.150">
    <property type="entry name" value="Bordetella uptake gene, domain 1"/>
    <property type="match status" value="1"/>
</dbReference>
<dbReference type="EMBL" id="FNJL01000001">
    <property type="protein sequence ID" value="SDO48464.1"/>
    <property type="molecule type" value="Genomic_DNA"/>
</dbReference>
<proteinExistence type="inferred from homology"/>
<comment type="similarity">
    <text evidence="1">Belongs to the UPF0065 (bug) family.</text>
</comment>
<dbReference type="Gene3D" id="3.40.190.10">
    <property type="entry name" value="Periplasmic binding protein-like II"/>
    <property type="match status" value="1"/>
</dbReference>
<feature type="region of interest" description="Disordered" evidence="2">
    <location>
        <begin position="1"/>
        <end position="27"/>
    </location>
</feature>
<evidence type="ECO:0000313" key="3">
    <source>
        <dbReference type="EMBL" id="SDO48464.1"/>
    </source>
</evidence>
<dbReference type="SUPFAM" id="SSF53850">
    <property type="entry name" value="Periplasmic binding protein-like II"/>
    <property type="match status" value="1"/>
</dbReference>